<feature type="compositionally biased region" description="Polar residues" evidence="2">
    <location>
        <begin position="105"/>
        <end position="114"/>
    </location>
</feature>
<feature type="region of interest" description="Disordered" evidence="2">
    <location>
        <begin position="369"/>
        <end position="412"/>
    </location>
</feature>
<feature type="compositionally biased region" description="Polar residues" evidence="2">
    <location>
        <begin position="136"/>
        <end position="164"/>
    </location>
</feature>
<dbReference type="EMBL" id="FUEG01000008">
    <property type="protein sequence ID" value="SJL07855.1"/>
    <property type="molecule type" value="Genomic_DNA"/>
</dbReference>
<reference evidence="4" key="1">
    <citation type="journal article" date="2017" name="Nat. Ecol. Evol.">
        <title>Genome expansion and lineage-specific genetic innovations in the forest pathogenic fungi Armillaria.</title>
        <authorList>
            <person name="Sipos G."/>
            <person name="Prasanna A.N."/>
            <person name="Walter M.C."/>
            <person name="O'Connor E."/>
            <person name="Balint B."/>
            <person name="Krizsan K."/>
            <person name="Kiss B."/>
            <person name="Hess J."/>
            <person name="Varga T."/>
            <person name="Slot J."/>
            <person name="Riley R."/>
            <person name="Boka B."/>
            <person name="Rigling D."/>
            <person name="Barry K."/>
            <person name="Lee J."/>
            <person name="Mihaltcheva S."/>
            <person name="LaButti K."/>
            <person name="Lipzen A."/>
            <person name="Waldron R."/>
            <person name="Moloney N.M."/>
            <person name="Sperisen C."/>
            <person name="Kredics L."/>
            <person name="Vagvoelgyi C."/>
            <person name="Patrignani A."/>
            <person name="Fitzpatrick D."/>
            <person name="Nagy I."/>
            <person name="Doyle S."/>
            <person name="Anderson J.B."/>
            <person name="Grigoriev I.V."/>
            <person name="Gueldener U."/>
            <person name="Muensterkoetter M."/>
            <person name="Nagy L.G."/>
        </authorList>
    </citation>
    <scope>NUCLEOTIDE SEQUENCE [LARGE SCALE GENOMIC DNA]</scope>
    <source>
        <strain evidence="4">C18/9</strain>
    </source>
</reference>
<evidence type="ECO:0000313" key="3">
    <source>
        <dbReference type="EMBL" id="SJL07855.1"/>
    </source>
</evidence>
<proteinExistence type="predicted"/>
<evidence type="ECO:0000256" key="2">
    <source>
        <dbReference type="SAM" id="MobiDB-lite"/>
    </source>
</evidence>
<accession>A0A284RGH3</accession>
<name>A0A284RGH3_ARMOS</name>
<feature type="compositionally biased region" description="Basic residues" evidence="2">
    <location>
        <begin position="403"/>
        <end position="412"/>
    </location>
</feature>
<sequence>MASKDSPPVSQQISEIATIILEEKNKGPTDWFGRQWAGANKHLVCATCKEKNVDCIPMDTRIHCNSSVCKQSDKPCSKFNDELYDRIVKRVPNLDRATFDDVMSPQRSTESTGLSLKIPARRPSSKYASASKRLPVQNSTSSDESVSAKSNGTPSNRRIQTLSQKLEDKSRENDELRVELTKLKADWEKQKAETEAEIQALKVDLDTTKAACTAANERAEREANLRREIEQSVTPQEQIDALKKDLEDFRQQLIEKQQIQDQLKNEISSLQRESTRTTTSIEKHGSKATALRRQIESERTARLRLDLAELYHTRSERVCLAEALADQSESCLVSAVRAHLKVLDDIVKRKRASVPRSFDRLLDVMNGGNSVVKREREDTSSGEMDSNEDRDEEMSVPSVPPLPRKKRKLAHN</sequence>
<dbReference type="AlphaFoldDB" id="A0A284RGH3"/>
<gene>
    <name evidence="3" type="ORF">ARMOST_11209</name>
</gene>
<protein>
    <submittedName>
        <fullName evidence="3">Uncharacterized protein</fullName>
    </submittedName>
</protein>
<keyword evidence="1" id="KW-0175">Coiled coil</keyword>
<feature type="region of interest" description="Disordered" evidence="2">
    <location>
        <begin position="99"/>
        <end position="173"/>
    </location>
</feature>
<keyword evidence="4" id="KW-1185">Reference proteome</keyword>
<dbReference type="OrthoDB" id="2939467at2759"/>
<feature type="coiled-coil region" evidence="1">
    <location>
        <begin position="239"/>
        <end position="273"/>
    </location>
</feature>
<evidence type="ECO:0000256" key="1">
    <source>
        <dbReference type="SAM" id="Coils"/>
    </source>
</evidence>
<organism evidence="3 4">
    <name type="scientific">Armillaria ostoyae</name>
    <name type="common">Armillaria root rot fungus</name>
    <dbReference type="NCBI Taxonomy" id="47428"/>
    <lineage>
        <taxon>Eukaryota</taxon>
        <taxon>Fungi</taxon>
        <taxon>Dikarya</taxon>
        <taxon>Basidiomycota</taxon>
        <taxon>Agaricomycotina</taxon>
        <taxon>Agaricomycetes</taxon>
        <taxon>Agaricomycetidae</taxon>
        <taxon>Agaricales</taxon>
        <taxon>Marasmiineae</taxon>
        <taxon>Physalacriaceae</taxon>
        <taxon>Armillaria</taxon>
    </lineage>
</organism>
<dbReference type="Proteomes" id="UP000219338">
    <property type="component" value="Unassembled WGS sequence"/>
</dbReference>
<dbReference type="OMA" id="QWAGANK"/>
<feature type="compositionally biased region" description="Acidic residues" evidence="2">
    <location>
        <begin position="385"/>
        <end position="394"/>
    </location>
</feature>
<evidence type="ECO:0000313" key="4">
    <source>
        <dbReference type="Proteomes" id="UP000219338"/>
    </source>
</evidence>